<reference evidence="6" key="1">
    <citation type="submission" date="2016-04" db="UniProtKB">
        <authorList>
            <consortium name="WormBaseParasite"/>
        </authorList>
    </citation>
    <scope>IDENTIFICATION</scope>
</reference>
<evidence type="ECO:0000256" key="2">
    <source>
        <dbReference type="SAM" id="MobiDB-lite"/>
    </source>
</evidence>
<protein>
    <submittedName>
        <fullName evidence="6">Ground-like domain-containing protein</fullName>
    </submittedName>
</protein>
<feature type="compositionally biased region" description="Polar residues" evidence="2">
    <location>
        <begin position="182"/>
        <end position="192"/>
    </location>
</feature>
<dbReference type="STRING" id="27835.A0A158R1L7"/>
<dbReference type="Pfam" id="PF04155">
    <property type="entry name" value="Ground-like"/>
    <property type="match status" value="1"/>
</dbReference>
<dbReference type="AlphaFoldDB" id="A0A158R1L7"/>
<dbReference type="Proteomes" id="UP000271162">
    <property type="component" value="Unassembled WGS sequence"/>
</dbReference>
<evidence type="ECO:0000313" key="6">
    <source>
        <dbReference type="WBParaSite" id="NBR_0001399801-mRNA-1"/>
    </source>
</evidence>
<evidence type="ECO:0000313" key="5">
    <source>
        <dbReference type="Proteomes" id="UP000271162"/>
    </source>
</evidence>
<evidence type="ECO:0000256" key="1">
    <source>
        <dbReference type="SAM" id="Coils"/>
    </source>
</evidence>
<name>A0A158R1L7_NIPBR</name>
<keyword evidence="1" id="KW-0175">Coiled coil</keyword>
<accession>A0A158R1L7</accession>
<feature type="region of interest" description="Disordered" evidence="2">
    <location>
        <begin position="171"/>
        <end position="203"/>
    </location>
</feature>
<reference evidence="4 5" key="2">
    <citation type="submission" date="2018-11" db="EMBL/GenBank/DDBJ databases">
        <authorList>
            <consortium name="Pathogen Informatics"/>
        </authorList>
    </citation>
    <scope>NUCLEOTIDE SEQUENCE [LARGE SCALE GENOMIC DNA]</scope>
</reference>
<feature type="domain" description="Ground-like" evidence="3">
    <location>
        <begin position="45"/>
        <end position="118"/>
    </location>
</feature>
<dbReference type="InterPro" id="IPR007284">
    <property type="entry name" value="Ground-like_dom"/>
</dbReference>
<gene>
    <name evidence="4" type="ORF">NBR_LOCUS13999</name>
</gene>
<evidence type="ECO:0000313" key="4">
    <source>
        <dbReference type="EMBL" id="VDL77588.1"/>
    </source>
</evidence>
<dbReference type="EMBL" id="UYSL01021214">
    <property type="protein sequence ID" value="VDL77588.1"/>
    <property type="molecule type" value="Genomic_DNA"/>
</dbReference>
<feature type="coiled-coil region" evidence="1">
    <location>
        <begin position="222"/>
        <end position="249"/>
    </location>
</feature>
<sequence>MSLPLWFNRPNGFRGVTAGFLVSNSLNLLDVFPASVMAFAIIVRLFTVMHTALLVLANSAGESIGNDAEQSKLAIVRRAEAEIGGRFDVICASGVFSYYAVARLFCEVKIGSVSCLAFRHDAIGEELSRKSPEVKVSSAEGTWKDDGNDRRPASISVVNVEGDVKLLRRKGRMSDQRAVPANPTNMDPISTEQEIDDEDQSWSSVRMRRPWRIPAHEYTAEEAKVHALREETLAELDELERRERELEVLGKI</sequence>
<keyword evidence="5" id="KW-1185">Reference proteome</keyword>
<proteinExistence type="predicted"/>
<organism evidence="6">
    <name type="scientific">Nippostrongylus brasiliensis</name>
    <name type="common">Rat hookworm</name>
    <dbReference type="NCBI Taxonomy" id="27835"/>
    <lineage>
        <taxon>Eukaryota</taxon>
        <taxon>Metazoa</taxon>
        <taxon>Ecdysozoa</taxon>
        <taxon>Nematoda</taxon>
        <taxon>Chromadorea</taxon>
        <taxon>Rhabditida</taxon>
        <taxon>Rhabditina</taxon>
        <taxon>Rhabditomorpha</taxon>
        <taxon>Strongyloidea</taxon>
        <taxon>Heligmosomidae</taxon>
        <taxon>Nippostrongylus</taxon>
    </lineage>
</organism>
<evidence type="ECO:0000259" key="3">
    <source>
        <dbReference type="Pfam" id="PF04155"/>
    </source>
</evidence>
<dbReference type="WBParaSite" id="NBR_0001399801-mRNA-1">
    <property type="protein sequence ID" value="NBR_0001399801-mRNA-1"/>
    <property type="gene ID" value="NBR_0001399801"/>
</dbReference>